<dbReference type="GO" id="GO:1902387">
    <property type="term" value="F:ceramide 1-phosphate binding"/>
    <property type="evidence" value="ECO:0007669"/>
    <property type="project" value="TreeGrafter"/>
</dbReference>
<gene>
    <name evidence="3" type="ORF">WN51_07049</name>
</gene>
<dbReference type="PANTHER" id="PTHR10219:SF25">
    <property type="entry name" value="PLECKSTRIN HOMOLOGY DOMAIN-CONTAINING FAMILY A MEMBER 8"/>
    <property type="match status" value="1"/>
</dbReference>
<dbReference type="FunFam" id="1.10.3520.10:FF:000001">
    <property type="entry name" value="Pleckstrin domain-containing family A member 8"/>
    <property type="match status" value="1"/>
</dbReference>
<feature type="domain" description="Glycolipid transfer protein" evidence="2">
    <location>
        <begin position="32"/>
        <end position="174"/>
    </location>
</feature>
<dbReference type="GO" id="GO:0016020">
    <property type="term" value="C:membrane"/>
    <property type="evidence" value="ECO:0007669"/>
    <property type="project" value="TreeGrafter"/>
</dbReference>
<dbReference type="SUPFAM" id="SSF110004">
    <property type="entry name" value="Glycolipid transfer protein, GLTP"/>
    <property type="match status" value="1"/>
</dbReference>
<dbReference type="AlphaFoldDB" id="A0A0N0BC05"/>
<accession>A0A0N0BC05</accession>
<keyword evidence="1" id="KW-0813">Transport</keyword>
<reference evidence="3 4" key="1">
    <citation type="submission" date="2015-07" db="EMBL/GenBank/DDBJ databases">
        <title>The genome of Melipona quadrifasciata.</title>
        <authorList>
            <person name="Pan H."/>
            <person name="Kapheim K."/>
        </authorList>
    </citation>
    <scope>NUCLEOTIDE SEQUENCE [LARGE SCALE GENOMIC DNA]</scope>
    <source>
        <strain evidence="3">0111107301</strain>
        <tissue evidence="3">Whole body</tissue>
    </source>
</reference>
<dbReference type="EMBL" id="KQ435936">
    <property type="protein sequence ID" value="KOX68311.1"/>
    <property type="molecule type" value="Genomic_DNA"/>
</dbReference>
<protein>
    <submittedName>
        <fullName evidence="3">Pleckstrin homology domain-containing family A member 8</fullName>
    </submittedName>
</protein>
<dbReference type="STRING" id="166423.A0A0N0BC05"/>
<dbReference type="GO" id="GO:1902388">
    <property type="term" value="F:ceramide 1-phosphate transfer activity"/>
    <property type="evidence" value="ECO:0007669"/>
    <property type="project" value="TreeGrafter"/>
</dbReference>
<dbReference type="OrthoDB" id="205255at2759"/>
<dbReference type="InterPro" id="IPR014830">
    <property type="entry name" value="Glycolipid_transfer_prot_dom"/>
</dbReference>
<evidence type="ECO:0000256" key="1">
    <source>
        <dbReference type="ARBA" id="ARBA00022448"/>
    </source>
</evidence>
<dbReference type="PANTHER" id="PTHR10219">
    <property type="entry name" value="GLYCOLIPID TRANSFER PROTEIN-RELATED"/>
    <property type="match status" value="1"/>
</dbReference>
<evidence type="ECO:0000259" key="2">
    <source>
        <dbReference type="Pfam" id="PF08718"/>
    </source>
</evidence>
<evidence type="ECO:0000313" key="4">
    <source>
        <dbReference type="Proteomes" id="UP000053105"/>
    </source>
</evidence>
<dbReference type="Proteomes" id="UP000053105">
    <property type="component" value="Unassembled WGS sequence"/>
</dbReference>
<name>A0A0N0BC05_9HYME</name>
<dbReference type="Pfam" id="PF08718">
    <property type="entry name" value="GLTP"/>
    <property type="match status" value="1"/>
</dbReference>
<proteinExistence type="predicted"/>
<organism evidence="3 4">
    <name type="scientific">Melipona quadrifasciata</name>
    <dbReference type="NCBI Taxonomy" id="166423"/>
    <lineage>
        <taxon>Eukaryota</taxon>
        <taxon>Metazoa</taxon>
        <taxon>Ecdysozoa</taxon>
        <taxon>Arthropoda</taxon>
        <taxon>Hexapoda</taxon>
        <taxon>Insecta</taxon>
        <taxon>Pterygota</taxon>
        <taxon>Neoptera</taxon>
        <taxon>Endopterygota</taxon>
        <taxon>Hymenoptera</taxon>
        <taxon>Apocrita</taxon>
        <taxon>Aculeata</taxon>
        <taxon>Apoidea</taxon>
        <taxon>Anthophila</taxon>
        <taxon>Apidae</taxon>
        <taxon>Melipona</taxon>
    </lineage>
</organism>
<sequence length="215" mass="24502">MLSPSSSAGDNKDVLAYEIEVLFPNIIDDKIGTVEFLDAARGIVRIIEKLGKVFAPVKYDIQGNINKLTTRYAKDEEKNATLQDMILIEKNTETNLIATDALMWLTRGLHMILLFFEQIVEDAKTTTPTEDLVAFLKKAYKEALEPYHGWLAQQLFDLLSLMVPTRSQLLQALTNKQTTENGTVIENMEFYLQRLQKNVSVIQSFYKANNLEPLR</sequence>
<keyword evidence="4" id="KW-1185">Reference proteome</keyword>
<dbReference type="InterPro" id="IPR036497">
    <property type="entry name" value="GLTP_sf"/>
</dbReference>
<dbReference type="GO" id="GO:0005829">
    <property type="term" value="C:cytosol"/>
    <property type="evidence" value="ECO:0007669"/>
    <property type="project" value="TreeGrafter"/>
</dbReference>
<evidence type="ECO:0000313" key="3">
    <source>
        <dbReference type="EMBL" id="KOX68311.1"/>
    </source>
</evidence>
<dbReference type="Gene3D" id="1.10.3520.10">
    <property type="entry name" value="Glycolipid transfer protein"/>
    <property type="match status" value="1"/>
</dbReference>